<evidence type="ECO:0000256" key="1">
    <source>
        <dbReference type="SAM" id="MobiDB-lite"/>
    </source>
</evidence>
<organism evidence="2 3">
    <name type="scientific">Kingdonia uniflora</name>
    <dbReference type="NCBI Taxonomy" id="39325"/>
    <lineage>
        <taxon>Eukaryota</taxon>
        <taxon>Viridiplantae</taxon>
        <taxon>Streptophyta</taxon>
        <taxon>Embryophyta</taxon>
        <taxon>Tracheophyta</taxon>
        <taxon>Spermatophyta</taxon>
        <taxon>Magnoliopsida</taxon>
        <taxon>Ranunculales</taxon>
        <taxon>Circaeasteraceae</taxon>
        <taxon>Kingdonia</taxon>
    </lineage>
</organism>
<sequence length="241" mass="27292">MKSDKEANEQVDEKNQTQEGRAKKGTSNVKNYTSRYTSLGLHKIFAALPEVEKGVLHTTCFVPLQLIDLIGMMSTLVVEIIDRHLEDVLRLNLLKIILSFLLPNKGRNMWVKYIDLVDDLQQFNRFPWEKSNRSSCNRRPLAIGVIPAIEPPTVGISVIGNSSFATEIRAVVVRQVAPEERLEVENYLMVDDDDKVGREVNFNAISSEYGGDLLEIEESKNGNEKVEDVEKDGEEKESKEE</sequence>
<protein>
    <submittedName>
        <fullName evidence="2">Uncharacterized protein</fullName>
    </submittedName>
</protein>
<name>A0A7J7ML79_9MAGN</name>
<accession>A0A7J7ML79</accession>
<keyword evidence="3" id="KW-1185">Reference proteome</keyword>
<feature type="compositionally biased region" description="Basic and acidic residues" evidence="1">
    <location>
        <begin position="1"/>
        <end position="22"/>
    </location>
</feature>
<reference evidence="2 3" key="1">
    <citation type="journal article" date="2020" name="IScience">
        <title>Genome Sequencing of the Endangered Kingdonia uniflora (Circaeasteraceae, Ranunculales) Reveals Potential Mechanisms of Evolutionary Specialization.</title>
        <authorList>
            <person name="Sun Y."/>
            <person name="Deng T."/>
            <person name="Zhang A."/>
            <person name="Moore M.J."/>
            <person name="Landis J.B."/>
            <person name="Lin N."/>
            <person name="Zhang H."/>
            <person name="Zhang X."/>
            <person name="Huang J."/>
            <person name="Zhang X."/>
            <person name="Sun H."/>
            <person name="Wang H."/>
        </authorList>
    </citation>
    <scope>NUCLEOTIDE SEQUENCE [LARGE SCALE GENOMIC DNA]</scope>
    <source>
        <strain evidence="2">TB1705</strain>
        <tissue evidence="2">Leaf</tissue>
    </source>
</reference>
<dbReference type="AlphaFoldDB" id="A0A7J7ML79"/>
<dbReference type="EMBL" id="JACGCM010001406">
    <property type="protein sequence ID" value="KAF6155659.1"/>
    <property type="molecule type" value="Genomic_DNA"/>
</dbReference>
<dbReference type="Proteomes" id="UP000541444">
    <property type="component" value="Unassembled WGS sequence"/>
</dbReference>
<dbReference type="OrthoDB" id="1930729at2759"/>
<feature type="region of interest" description="Disordered" evidence="1">
    <location>
        <begin position="1"/>
        <end position="27"/>
    </location>
</feature>
<evidence type="ECO:0000313" key="2">
    <source>
        <dbReference type="EMBL" id="KAF6155659.1"/>
    </source>
</evidence>
<proteinExistence type="predicted"/>
<feature type="compositionally biased region" description="Basic and acidic residues" evidence="1">
    <location>
        <begin position="217"/>
        <end position="241"/>
    </location>
</feature>
<evidence type="ECO:0000313" key="3">
    <source>
        <dbReference type="Proteomes" id="UP000541444"/>
    </source>
</evidence>
<comment type="caution">
    <text evidence="2">The sequence shown here is derived from an EMBL/GenBank/DDBJ whole genome shotgun (WGS) entry which is preliminary data.</text>
</comment>
<feature type="region of interest" description="Disordered" evidence="1">
    <location>
        <begin position="216"/>
        <end position="241"/>
    </location>
</feature>
<gene>
    <name evidence="2" type="ORF">GIB67_007096</name>
</gene>